<evidence type="ECO:0000256" key="1">
    <source>
        <dbReference type="ARBA" id="ARBA00004141"/>
    </source>
</evidence>
<feature type="transmembrane region" description="Helical" evidence="5">
    <location>
        <begin position="170"/>
        <end position="186"/>
    </location>
</feature>
<evidence type="ECO:0000313" key="8">
    <source>
        <dbReference type="EMBL" id="TXL65950.1"/>
    </source>
</evidence>
<feature type="domain" description="DUF5935" evidence="7">
    <location>
        <begin position="1"/>
        <end position="186"/>
    </location>
</feature>
<keyword evidence="9" id="KW-1185">Reference proteome</keyword>
<sequence length="421" mass="47072">MRDILLTLILVGLLPISFKRPYIGALIFALISLANPHRMTWGFAYSMPWAMAYAGVTILGLLATQERQIADSIKRYSPVLLYLAWMAVTSIFALEPGEARARWIEVAKVHTMCLVTLALLTDWNKVRLLVWVCSCSVGFYGLKGGVFTLMSGGQFLVWGPLDSAIQDNNHLAVGLVMTLPMMYWLYTDAKKRWLRWLIAFSALMSAVSVFGSHSRSAFLGIAAMSFFLLMKSQHKFAVGIVTVLTAIGLASFMPQDYWDRMQTIKTYEEDASALGRINSWTAGFNVANDRITGAGFQWYTPRNFARYAPRPEAVHASHSIYFQALGEHGWPGLVMFIWIWAVVWLNCRRAIRRAEQNNEGRSKALLARMIQVSLIGYAVGGAFVNIGNWDFIYYLAVSAFAAARLVADASTLTKFKLAVAQ</sequence>
<evidence type="ECO:0000256" key="3">
    <source>
        <dbReference type="ARBA" id="ARBA00022989"/>
    </source>
</evidence>
<evidence type="ECO:0000259" key="7">
    <source>
        <dbReference type="Pfam" id="PF19358"/>
    </source>
</evidence>
<keyword evidence="2 5" id="KW-0812">Transmembrane</keyword>
<feature type="transmembrane region" description="Helical" evidence="5">
    <location>
        <begin position="76"/>
        <end position="94"/>
    </location>
</feature>
<feature type="transmembrane region" description="Helical" evidence="5">
    <location>
        <begin position="216"/>
        <end position="231"/>
    </location>
</feature>
<comment type="caution">
    <text evidence="8">The sequence shown here is derived from an EMBL/GenBank/DDBJ whole genome shotgun (WGS) entry which is preliminary data.</text>
</comment>
<feature type="transmembrane region" description="Helical" evidence="5">
    <location>
        <begin position="100"/>
        <end position="121"/>
    </location>
</feature>
<keyword evidence="4 5" id="KW-0472">Membrane</keyword>
<dbReference type="NCBIfam" id="TIGR03097">
    <property type="entry name" value="PEP_O_lig_1"/>
    <property type="match status" value="1"/>
</dbReference>
<dbReference type="GO" id="GO:0016874">
    <property type="term" value="F:ligase activity"/>
    <property type="evidence" value="ECO:0007669"/>
    <property type="project" value="UniProtKB-KW"/>
</dbReference>
<reference evidence="8 9" key="1">
    <citation type="submission" date="2019-06" db="EMBL/GenBank/DDBJ databases">
        <title>Quisquiliibacterium sp. nov., isolated from a maize field.</title>
        <authorList>
            <person name="Lin S.-Y."/>
            <person name="Tsai C.-F."/>
            <person name="Young C.-C."/>
        </authorList>
    </citation>
    <scope>NUCLEOTIDE SEQUENCE [LARGE SCALE GENOMIC DNA]</scope>
    <source>
        <strain evidence="8 9">CC-CFT501</strain>
    </source>
</reference>
<accession>A0A5C8NXV3</accession>
<dbReference type="InterPro" id="IPR007016">
    <property type="entry name" value="O-antigen_ligase-rel_domated"/>
</dbReference>
<feature type="transmembrane region" description="Helical" evidence="5">
    <location>
        <begin position="128"/>
        <end position="150"/>
    </location>
</feature>
<name>A0A5C8NXV3_9BURK</name>
<keyword evidence="3 5" id="KW-1133">Transmembrane helix</keyword>
<feature type="transmembrane region" description="Helical" evidence="5">
    <location>
        <begin position="391"/>
        <end position="407"/>
    </location>
</feature>
<dbReference type="InterPro" id="IPR051533">
    <property type="entry name" value="WaaL-like"/>
</dbReference>
<dbReference type="RefSeq" id="WP_147703864.1">
    <property type="nucleotide sequence ID" value="NZ_VDUY01000003.1"/>
</dbReference>
<gene>
    <name evidence="8" type="ORF">FHP08_07670</name>
</gene>
<dbReference type="PANTHER" id="PTHR37422:SF13">
    <property type="entry name" value="LIPOPOLYSACCHARIDE BIOSYNTHESIS PROTEIN PA4999-RELATED"/>
    <property type="match status" value="1"/>
</dbReference>
<dbReference type="Pfam" id="PF19358">
    <property type="entry name" value="DUF5935"/>
    <property type="match status" value="1"/>
</dbReference>
<feature type="domain" description="O-antigen ligase-related" evidence="6">
    <location>
        <begin position="201"/>
        <end position="337"/>
    </location>
</feature>
<dbReference type="GO" id="GO:0016020">
    <property type="term" value="C:membrane"/>
    <property type="evidence" value="ECO:0007669"/>
    <property type="project" value="UniProtKB-SubCell"/>
</dbReference>
<dbReference type="Pfam" id="PF04932">
    <property type="entry name" value="Wzy_C"/>
    <property type="match status" value="1"/>
</dbReference>
<dbReference type="InterPro" id="IPR017528">
    <property type="entry name" value="CHP03097O-antigen_lig-rel"/>
</dbReference>
<evidence type="ECO:0000313" key="9">
    <source>
        <dbReference type="Proteomes" id="UP000321548"/>
    </source>
</evidence>
<evidence type="ECO:0000256" key="4">
    <source>
        <dbReference type="ARBA" id="ARBA00023136"/>
    </source>
</evidence>
<feature type="transmembrane region" description="Helical" evidence="5">
    <location>
        <begin position="365"/>
        <end position="385"/>
    </location>
</feature>
<evidence type="ECO:0000256" key="2">
    <source>
        <dbReference type="ARBA" id="ARBA00022692"/>
    </source>
</evidence>
<proteinExistence type="predicted"/>
<comment type="subcellular location">
    <subcellularLocation>
        <location evidence="1">Membrane</location>
        <topology evidence="1">Multi-pass membrane protein</topology>
    </subcellularLocation>
</comment>
<evidence type="ECO:0000256" key="5">
    <source>
        <dbReference type="SAM" id="Phobius"/>
    </source>
</evidence>
<feature type="transmembrane region" description="Helical" evidence="5">
    <location>
        <begin position="193"/>
        <end position="210"/>
    </location>
</feature>
<feature type="transmembrane region" description="Helical" evidence="5">
    <location>
        <begin position="236"/>
        <end position="253"/>
    </location>
</feature>
<dbReference type="Proteomes" id="UP000321548">
    <property type="component" value="Unassembled WGS sequence"/>
</dbReference>
<evidence type="ECO:0000259" key="6">
    <source>
        <dbReference type="Pfam" id="PF04932"/>
    </source>
</evidence>
<organism evidence="8 9">
    <name type="scientific">Zeimonas arvi</name>
    <dbReference type="NCBI Taxonomy" id="2498847"/>
    <lineage>
        <taxon>Bacteria</taxon>
        <taxon>Pseudomonadati</taxon>
        <taxon>Pseudomonadota</taxon>
        <taxon>Betaproteobacteria</taxon>
        <taxon>Burkholderiales</taxon>
        <taxon>Burkholderiaceae</taxon>
        <taxon>Zeimonas</taxon>
    </lineage>
</organism>
<keyword evidence="8" id="KW-0436">Ligase</keyword>
<dbReference type="InterPro" id="IPR045979">
    <property type="entry name" value="DUF5935"/>
</dbReference>
<dbReference type="OrthoDB" id="9772644at2"/>
<feature type="transmembrane region" description="Helical" evidence="5">
    <location>
        <begin position="328"/>
        <end position="345"/>
    </location>
</feature>
<dbReference type="PANTHER" id="PTHR37422">
    <property type="entry name" value="TEICHURONIC ACID BIOSYNTHESIS PROTEIN TUAE"/>
    <property type="match status" value="1"/>
</dbReference>
<dbReference type="AlphaFoldDB" id="A0A5C8NXV3"/>
<protein>
    <submittedName>
        <fullName evidence="8">Putative O-glycosylation ligase, exosortase A system-associated</fullName>
    </submittedName>
</protein>
<dbReference type="EMBL" id="VDUY01000003">
    <property type="protein sequence ID" value="TXL65950.1"/>
    <property type="molecule type" value="Genomic_DNA"/>
</dbReference>
<feature type="transmembrane region" description="Helical" evidence="5">
    <location>
        <begin position="43"/>
        <end position="64"/>
    </location>
</feature>